<comment type="caution">
    <text evidence="1">The sequence shown here is derived from an EMBL/GenBank/DDBJ whole genome shotgun (WGS) entry which is preliminary data.</text>
</comment>
<organism evidence="1 2">
    <name type="scientific">Rhodovastum atsumiense</name>
    <dbReference type="NCBI Taxonomy" id="504468"/>
    <lineage>
        <taxon>Bacteria</taxon>
        <taxon>Pseudomonadati</taxon>
        <taxon>Pseudomonadota</taxon>
        <taxon>Alphaproteobacteria</taxon>
        <taxon>Acetobacterales</taxon>
        <taxon>Acetobacteraceae</taxon>
        <taxon>Rhodovastum</taxon>
    </lineage>
</organism>
<gene>
    <name evidence="1" type="ORF">F1189_20180</name>
</gene>
<dbReference type="RefSeq" id="WP_150042678.1">
    <property type="nucleotide sequence ID" value="NZ_OW485601.1"/>
</dbReference>
<dbReference type="Proteomes" id="UP000325255">
    <property type="component" value="Unassembled WGS sequence"/>
</dbReference>
<evidence type="ECO:0000313" key="1">
    <source>
        <dbReference type="EMBL" id="KAA5610301.1"/>
    </source>
</evidence>
<protein>
    <submittedName>
        <fullName evidence="1">Uncharacterized protein</fullName>
    </submittedName>
</protein>
<accession>A0A5M6IPW7</accession>
<dbReference type="AlphaFoldDB" id="A0A5M6IPW7"/>
<evidence type="ECO:0000313" key="2">
    <source>
        <dbReference type="Proteomes" id="UP000325255"/>
    </source>
</evidence>
<keyword evidence="2" id="KW-1185">Reference proteome</keyword>
<name>A0A5M6IPW7_9PROT</name>
<sequence length="61" mass="6820">MDPDPAHAAAVEAFRQLAWRSGPIWLRTVLTQHRTESFSALPTETLVAIVAISHQRVSRLI</sequence>
<dbReference type="EMBL" id="VWPK01000035">
    <property type="protein sequence ID" value="KAA5610301.1"/>
    <property type="molecule type" value="Genomic_DNA"/>
</dbReference>
<proteinExistence type="predicted"/>
<reference evidence="1 2" key="1">
    <citation type="submission" date="2019-09" db="EMBL/GenBank/DDBJ databases">
        <title>Genome sequence of Rhodovastum atsumiense, a diverse member of the Acetobacteraceae family of non-sulfur purple photosynthetic bacteria.</title>
        <authorList>
            <person name="Meyer T."/>
            <person name="Kyndt J."/>
        </authorList>
    </citation>
    <scope>NUCLEOTIDE SEQUENCE [LARGE SCALE GENOMIC DNA]</scope>
    <source>
        <strain evidence="1 2">DSM 21279</strain>
    </source>
</reference>